<evidence type="ECO:0000313" key="1">
    <source>
        <dbReference type="EMBL" id="KLO08140.1"/>
    </source>
</evidence>
<dbReference type="AlphaFoldDB" id="A0A0H2R8F7"/>
<organism evidence="1 2">
    <name type="scientific">Schizopora paradoxa</name>
    <dbReference type="NCBI Taxonomy" id="27342"/>
    <lineage>
        <taxon>Eukaryota</taxon>
        <taxon>Fungi</taxon>
        <taxon>Dikarya</taxon>
        <taxon>Basidiomycota</taxon>
        <taxon>Agaricomycotina</taxon>
        <taxon>Agaricomycetes</taxon>
        <taxon>Hymenochaetales</taxon>
        <taxon>Schizoporaceae</taxon>
        <taxon>Schizopora</taxon>
    </lineage>
</organism>
<proteinExistence type="predicted"/>
<sequence>MASLDPRIHYRMHRVHPLLRMLQRRLQITGRIWLREKTSSENVLNSPFFSPTDSFLSSIIVTHFCTFTLMHAIPIHTAS</sequence>
<name>A0A0H2R8F7_9AGAM</name>
<protein>
    <submittedName>
        <fullName evidence="1">Uncharacterized protein</fullName>
    </submittedName>
</protein>
<gene>
    <name evidence="1" type="ORF">SCHPADRAFT_619029</name>
</gene>
<dbReference type="InParanoid" id="A0A0H2R8F7"/>
<dbReference type="EMBL" id="KQ086104">
    <property type="protein sequence ID" value="KLO08140.1"/>
    <property type="molecule type" value="Genomic_DNA"/>
</dbReference>
<evidence type="ECO:0000313" key="2">
    <source>
        <dbReference type="Proteomes" id="UP000053477"/>
    </source>
</evidence>
<accession>A0A0H2R8F7</accession>
<dbReference type="Proteomes" id="UP000053477">
    <property type="component" value="Unassembled WGS sequence"/>
</dbReference>
<keyword evidence="2" id="KW-1185">Reference proteome</keyword>
<reference evidence="1 2" key="1">
    <citation type="submission" date="2015-04" db="EMBL/GenBank/DDBJ databases">
        <title>Complete genome sequence of Schizopora paradoxa KUC8140, a cosmopolitan wood degrader in East Asia.</title>
        <authorList>
            <consortium name="DOE Joint Genome Institute"/>
            <person name="Min B."/>
            <person name="Park H."/>
            <person name="Jang Y."/>
            <person name="Kim J.-J."/>
            <person name="Kim K.H."/>
            <person name="Pangilinan J."/>
            <person name="Lipzen A."/>
            <person name="Riley R."/>
            <person name="Grigoriev I.V."/>
            <person name="Spatafora J.W."/>
            <person name="Choi I.-G."/>
        </authorList>
    </citation>
    <scope>NUCLEOTIDE SEQUENCE [LARGE SCALE GENOMIC DNA]</scope>
    <source>
        <strain evidence="1 2">KUC8140</strain>
    </source>
</reference>